<dbReference type="SUPFAM" id="SSF52540">
    <property type="entry name" value="P-loop containing nucleoside triphosphate hydrolases"/>
    <property type="match status" value="1"/>
</dbReference>
<evidence type="ECO:0000313" key="6">
    <source>
        <dbReference type="Proteomes" id="UP000006804"/>
    </source>
</evidence>
<reference evidence="5 6" key="1">
    <citation type="submission" date="2010-11" db="EMBL/GenBank/DDBJ databases">
        <title>The complete genome of Thermotoga thermarum DSM 5069.</title>
        <authorList>
            <consortium name="US DOE Joint Genome Institute (JGI-PGF)"/>
            <person name="Lucas S."/>
            <person name="Copeland A."/>
            <person name="Lapidus A."/>
            <person name="Bruce D."/>
            <person name="Goodwin L."/>
            <person name="Pitluck S."/>
            <person name="Kyrpides N."/>
            <person name="Mavromatis K."/>
            <person name="Ivanova N."/>
            <person name="Zeytun A."/>
            <person name="Brettin T."/>
            <person name="Detter J.C."/>
            <person name="Tapia R."/>
            <person name="Han C."/>
            <person name="Land M."/>
            <person name="Hauser L."/>
            <person name="Markowitz V."/>
            <person name="Cheng J.-F."/>
            <person name="Hugenholtz P."/>
            <person name="Woyke T."/>
            <person name="Wu D."/>
            <person name="Spring S."/>
            <person name="Schroeder M."/>
            <person name="Brambilla E."/>
            <person name="Klenk H.-P."/>
            <person name="Eisen J.A."/>
        </authorList>
    </citation>
    <scope>NUCLEOTIDE SEQUENCE [LARGE SCALE GENOMIC DNA]</scope>
    <source>
        <strain evidence="5 6">DSM 5069</strain>
    </source>
</reference>
<dbReference type="GO" id="GO:0015833">
    <property type="term" value="P:peptide transport"/>
    <property type="evidence" value="ECO:0007669"/>
    <property type="project" value="InterPro"/>
</dbReference>
<organism evidence="5 6">
    <name type="scientific">Pseudothermotoga thermarum DSM 5069</name>
    <dbReference type="NCBI Taxonomy" id="688269"/>
    <lineage>
        <taxon>Bacteria</taxon>
        <taxon>Thermotogati</taxon>
        <taxon>Thermotogota</taxon>
        <taxon>Thermotogae</taxon>
        <taxon>Thermotogales</taxon>
        <taxon>Thermotogaceae</taxon>
        <taxon>Pseudothermotoga</taxon>
    </lineage>
</organism>
<name>F7YW61_9THEM</name>
<dbReference type="PATRIC" id="fig|688269.3.peg.1846"/>
<dbReference type="GO" id="GO:0055085">
    <property type="term" value="P:transmembrane transport"/>
    <property type="evidence" value="ECO:0007669"/>
    <property type="project" value="UniProtKB-ARBA"/>
</dbReference>
<feature type="domain" description="ABC transporter" evidence="4">
    <location>
        <begin position="5"/>
        <end position="255"/>
    </location>
</feature>
<dbReference type="InterPro" id="IPR050319">
    <property type="entry name" value="ABC_transp_ATP-bind"/>
</dbReference>
<dbReference type="eggNOG" id="COG4608">
    <property type="taxonomic scope" value="Bacteria"/>
</dbReference>
<dbReference type="GO" id="GO:0005524">
    <property type="term" value="F:ATP binding"/>
    <property type="evidence" value="ECO:0007669"/>
    <property type="project" value="UniProtKB-KW"/>
</dbReference>
<dbReference type="SMART" id="SM00382">
    <property type="entry name" value="AAA"/>
    <property type="match status" value="1"/>
</dbReference>
<dbReference type="Pfam" id="PF08352">
    <property type="entry name" value="oligo_HPY"/>
    <property type="match status" value="1"/>
</dbReference>
<dbReference type="Pfam" id="PF00005">
    <property type="entry name" value="ABC_tran"/>
    <property type="match status" value="1"/>
</dbReference>
<dbReference type="PROSITE" id="PS50893">
    <property type="entry name" value="ABC_TRANSPORTER_2"/>
    <property type="match status" value="1"/>
</dbReference>
<dbReference type="OrthoDB" id="47989at2"/>
<dbReference type="AlphaFoldDB" id="F7YW61"/>
<dbReference type="PANTHER" id="PTHR43776:SF8">
    <property type="entry name" value="ABC TRANSPORTER, ATP-BINDING PROTEIN"/>
    <property type="match status" value="1"/>
</dbReference>
<dbReference type="RefSeq" id="WP_013933041.1">
    <property type="nucleotide sequence ID" value="NC_015707.1"/>
</dbReference>
<dbReference type="KEGG" id="tta:Theth_1791"/>
<protein>
    <submittedName>
        <fullName evidence="5">Oligopeptide/dipeptide ABC transporter, ATPase subunit</fullName>
    </submittedName>
</protein>
<dbReference type="Gene3D" id="3.40.50.300">
    <property type="entry name" value="P-loop containing nucleotide triphosphate hydrolases"/>
    <property type="match status" value="1"/>
</dbReference>
<dbReference type="HOGENOM" id="CLU_000604_1_23_0"/>
<dbReference type="Proteomes" id="UP000006804">
    <property type="component" value="Chromosome"/>
</dbReference>
<keyword evidence="1" id="KW-0813">Transport</keyword>
<evidence type="ECO:0000256" key="3">
    <source>
        <dbReference type="ARBA" id="ARBA00022840"/>
    </source>
</evidence>
<dbReference type="NCBIfam" id="TIGR01727">
    <property type="entry name" value="oligo_HPY"/>
    <property type="match status" value="1"/>
</dbReference>
<gene>
    <name evidence="5" type="ORF">Theth_1791</name>
</gene>
<keyword evidence="3" id="KW-0067">ATP-binding</keyword>
<proteinExistence type="predicted"/>
<evidence type="ECO:0000256" key="2">
    <source>
        <dbReference type="ARBA" id="ARBA00022741"/>
    </source>
</evidence>
<keyword evidence="6" id="KW-1185">Reference proteome</keyword>
<dbReference type="PANTHER" id="PTHR43776">
    <property type="entry name" value="TRANSPORT ATP-BINDING PROTEIN"/>
    <property type="match status" value="1"/>
</dbReference>
<dbReference type="STRING" id="688269.Theth_1791"/>
<dbReference type="InterPro" id="IPR003593">
    <property type="entry name" value="AAA+_ATPase"/>
</dbReference>
<dbReference type="EMBL" id="CP002351">
    <property type="protein sequence ID" value="AEH51833.1"/>
    <property type="molecule type" value="Genomic_DNA"/>
</dbReference>
<dbReference type="InterPro" id="IPR027417">
    <property type="entry name" value="P-loop_NTPase"/>
</dbReference>
<dbReference type="GO" id="GO:0016887">
    <property type="term" value="F:ATP hydrolysis activity"/>
    <property type="evidence" value="ECO:0007669"/>
    <property type="project" value="InterPro"/>
</dbReference>
<keyword evidence="2" id="KW-0547">Nucleotide-binding</keyword>
<dbReference type="InterPro" id="IPR017871">
    <property type="entry name" value="ABC_transporter-like_CS"/>
</dbReference>
<evidence type="ECO:0000313" key="5">
    <source>
        <dbReference type="EMBL" id="AEH51833.1"/>
    </source>
</evidence>
<dbReference type="PROSITE" id="PS00211">
    <property type="entry name" value="ABC_TRANSPORTER_1"/>
    <property type="match status" value="1"/>
</dbReference>
<sequence>MPSILEVKGLKKTFTIRKGFKTFKVKVLRGVDLTLSEREIVSIVGESGSGKTTLLRVIGRLYSEDEGEIVLFGSSLPKKFKRKEELDFRRKVQIVFQDPFSSLNPVKKVKYILERPLKIYGIKEEREILRRIEEALQDVELLPPELFLNKYPHELSGGQRQRVAFARSIITRPKIILADEPTSMLDVSIKSSILNLILKLREEHGIAFIHVTHDLASARYISDKIMVMYAGMVLEEGDAKELVSNPLHPYTQLLLKAFPDPKSPRSKIGNLGEPPSLIEPPPGCPFEPRCKYRQERCKNYVELKKFSNRLIRCILYE</sequence>
<dbReference type="CDD" id="cd03257">
    <property type="entry name" value="ABC_NikE_OppD_transporters"/>
    <property type="match status" value="1"/>
</dbReference>
<dbReference type="InterPro" id="IPR013563">
    <property type="entry name" value="Oligopep_ABC_C"/>
</dbReference>
<accession>F7YW61</accession>
<dbReference type="InterPro" id="IPR003439">
    <property type="entry name" value="ABC_transporter-like_ATP-bd"/>
</dbReference>
<evidence type="ECO:0000259" key="4">
    <source>
        <dbReference type="PROSITE" id="PS50893"/>
    </source>
</evidence>
<evidence type="ECO:0000256" key="1">
    <source>
        <dbReference type="ARBA" id="ARBA00022448"/>
    </source>
</evidence>